<dbReference type="PANTHER" id="PTHR45640">
    <property type="entry name" value="HEAT SHOCK PROTEIN HSP-12.2-RELATED"/>
    <property type="match status" value="1"/>
</dbReference>
<organism evidence="4 5">
    <name type="scientific">Acrobeloides nanus</name>
    <dbReference type="NCBI Taxonomy" id="290746"/>
    <lineage>
        <taxon>Eukaryota</taxon>
        <taxon>Metazoa</taxon>
        <taxon>Ecdysozoa</taxon>
        <taxon>Nematoda</taxon>
        <taxon>Chromadorea</taxon>
        <taxon>Rhabditida</taxon>
        <taxon>Tylenchina</taxon>
        <taxon>Cephalobomorpha</taxon>
        <taxon>Cephaloboidea</taxon>
        <taxon>Cephalobidae</taxon>
        <taxon>Acrobeloides</taxon>
    </lineage>
</organism>
<dbReference type="InterPro" id="IPR008978">
    <property type="entry name" value="HSP20-like_chaperone"/>
</dbReference>
<dbReference type="WBParaSite" id="ACRNAN_scaffold652.g13672.t1">
    <property type="protein sequence ID" value="ACRNAN_scaffold652.g13672.t1"/>
    <property type="gene ID" value="ACRNAN_scaffold652.g13672"/>
</dbReference>
<dbReference type="Pfam" id="PF00011">
    <property type="entry name" value="HSP20"/>
    <property type="match status" value="1"/>
</dbReference>
<dbReference type="Proteomes" id="UP000887540">
    <property type="component" value="Unplaced"/>
</dbReference>
<dbReference type="PANTHER" id="PTHR45640:SF6">
    <property type="entry name" value="HEAT-SHOCK PROTEIN 12.1"/>
    <property type="match status" value="1"/>
</dbReference>
<dbReference type="AlphaFoldDB" id="A0A914E9Q5"/>
<evidence type="ECO:0000313" key="4">
    <source>
        <dbReference type="Proteomes" id="UP000887540"/>
    </source>
</evidence>
<protein>
    <submittedName>
        <fullName evidence="5">SHSP domain-containing protein</fullName>
    </submittedName>
</protein>
<dbReference type="GO" id="GO:0005737">
    <property type="term" value="C:cytoplasm"/>
    <property type="evidence" value="ECO:0007669"/>
    <property type="project" value="TreeGrafter"/>
</dbReference>
<dbReference type="GO" id="GO:0042026">
    <property type="term" value="P:protein refolding"/>
    <property type="evidence" value="ECO:0007669"/>
    <property type="project" value="TreeGrafter"/>
</dbReference>
<evidence type="ECO:0000256" key="2">
    <source>
        <dbReference type="RuleBase" id="RU003616"/>
    </source>
</evidence>
<dbReference type="Gene3D" id="2.60.40.790">
    <property type="match status" value="1"/>
</dbReference>
<dbReference type="GO" id="GO:0009408">
    <property type="term" value="P:response to heat"/>
    <property type="evidence" value="ECO:0007669"/>
    <property type="project" value="TreeGrafter"/>
</dbReference>
<dbReference type="InterPro" id="IPR001436">
    <property type="entry name" value="Alpha-crystallin/sHSP_animal"/>
</dbReference>
<dbReference type="InterPro" id="IPR002068">
    <property type="entry name" value="A-crystallin/Hsp20_dom"/>
</dbReference>
<dbReference type="SUPFAM" id="SSF49764">
    <property type="entry name" value="HSP20-like chaperones"/>
    <property type="match status" value="1"/>
</dbReference>
<proteinExistence type="inferred from homology"/>
<evidence type="ECO:0000259" key="3">
    <source>
        <dbReference type="PROSITE" id="PS01031"/>
    </source>
</evidence>
<feature type="domain" description="SHSP" evidence="3">
    <location>
        <begin position="4"/>
        <end position="100"/>
    </location>
</feature>
<dbReference type="GO" id="GO:0051082">
    <property type="term" value="F:unfolded protein binding"/>
    <property type="evidence" value="ECO:0007669"/>
    <property type="project" value="TreeGrafter"/>
</dbReference>
<reference evidence="5" key="1">
    <citation type="submission" date="2022-11" db="UniProtKB">
        <authorList>
            <consortium name="WormBaseParasite"/>
        </authorList>
    </citation>
    <scope>IDENTIFICATION</scope>
</reference>
<keyword evidence="4" id="KW-1185">Reference proteome</keyword>
<evidence type="ECO:0000256" key="1">
    <source>
        <dbReference type="PROSITE-ProRule" id="PRU00285"/>
    </source>
</evidence>
<dbReference type="PROSITE" id="PS01031">
    <property type="entry name" value="SHSP"/>
    <property type="match status" value="1"/>
</dbReference>
<dbReference type="CDD" id="cd06526">
    <property type="entry name" value="metazoan_ACD"/>
    <property type="match status" value="1"/>
</dbReference>
<dbReference type="GO" id="GO:0005634">
    <property type="term" value="C:nucleus"/>
    <property type="evidence" value="ECO:0007669"/>
    <property type="project" value="TreeGrafter"/>
</dbReference>
<sequence>MSWDWPLQANEEVVKVINTSDRFEVGLDAAFFGPKDVEVKVINDNLLVECHQQRTGDPVTREVRRTYKLPSDVDPSTVRSRFDERGVIQITAKKRQRRLF</sequence>
<evidence type="ECO:0000313" key="5">
    <source>
        <dbReference type="WBParaSite" id="ACRNAN_scaffold652.g13672.t1"/>
    </source>
</evidence>
<name>A0A914E9Q5_9BILA</name>
<comment type="similarity">
    <text evidence="1 2">Belongs to the small heat shock protein (HSP20) family.</text>
</comment>
<accession>A0A914E9Q5</accession>